<dbReference type="Proteomes" id="UP000235025">
    <property type="component" value="Unassembled WGS sequence"/>
</dbReference>
<evidence type="ECO:0000313" key="4">
    <source>
        <dbReference type="Proteomes" id="UP000235025"/>
    </source>
</evidence>
<dbReference type="GO" id="GO:0004777">
    <property type="term" value="F:succinate-semialdehyde dehydrogenase (NAD+) activity"/>
    <property type="evidence" value="ECO:0007669"/>
    <property type="project" value="TreeGrafter"/>
</dbReference>
<evidence type="ECO:0000259" key="2">
    <source>
        <dbReference type="Pfam" id="PF00171"/>
    </source>
</evidence>
<dbReference type="InterPro" id="IPR015590">
    <property type="entry name" value="Aldehyde_DH_dom"/>
</dbReference>
<comment type="caution">
    <text evidence="3">The sequence shown here is derived from an EMBL/GenBank/DDBJ whole genome shotgun (WGS) entry which is preliminary data.</text>
</comment>
<dbReference type="PANTHER" id="PTHR43217:SF1">
    <property type="entry name" value="SUCCINATE SEMIALDEHYDE DEHYDROGENASE [NAD(P)+] SAD"/>
    <property type="match status" value="1"/>
</dbReference>
<dbReference type="InterPro" id="IPR047110">
    <property type="entry name" value="GABD/Sad-like"/>
</dbReference>
<name>A0A2N6KAT7_9CYAN</name>
<gene>
    <name evidence="3" type="ORF">CEN50_22095</name>
</gene>
<dbReference type="AlphaFoldDB" id="A0A2N6KAT7"/>
<feature type="domain" description="Aldehyde dehydrogenase" evidence="2">
    <location>
        <begin position="3"/>
        <end position="73"/>
    </location>
</feature>
<proteinExistence type="predicted"/>
<sequence>MPIATINPATGELLKNFEPHSDAEIAAKLDLAQQAFEHYRQTSFSERSRWLDKAADILEQEKADLGKLMTLEM</sequence>
<dbReference type="RefSeq" id="WP_146006268.1">
    <property type="nucleotide sequence ID" value="NZ_NMQA01000297.1"/>
</dbReference>
<feature type="non-terminal residue" evidence="3">
    <location>
        <position position="73"/>
    </location>
</feature>
<accession>A0A2N6KAT7</accession>
<dbReference type="InterPro" id="IPR016161">
    <property type="entry name" value="Ald_DH/histidinol_DH"/>
</dbReference>
<reference evidence="3 4" key="1">
    <citation type="submission" date="2017-07" db="EMBL/GenBank/DDBJ databases">
        <title>Genomes of Fischerella (Mastigocladus) sp. strains.</title>
        <authorList>
            <person name="Miller S.R."/>
        </authorList>
    </citation>
    <scope>NUCLEOTIDE SEQUENCE [LARGE SCALE GENOMIC DNA]</scope>
    <source>
        <strain evidence="3 4">CCMEE 5268</strain>
    </source>
</reference>
<keyword evidence="1" id="KW-0560">Oxidoreductase</keyword>
<dbReference type="InterPro" id="IPR016162">
    <property type="entry name" value="Ald_DH_N"/>
</dbReference>
<evidence type="ECO:0000256" key="1">
    <source>
        <dbReference type="ARBA" id="ARBA00023002"/>
    </source>
</evidence>
<dbReference type="EMBL" id="NMQA01000297">
    <property type="protein sequence ID" value="PLZ95521.1"/>
    <property type="molecule type" value="Genomic_DNA"/>
</dbReference>
<organism evidence="3 4">
    <name type="scientific">Fischerella thermalis CCMEE 5268</name>
    <dbReference type="NCBI Taxonomy" id="2019662"/>
    <lineage>
        <taxon>Bacteria</taxon>
        <taxon>Bacillati</taxon>
        <taxon>Cyanobacteriota</taxon>
        <taxon>Cyanophyceae</taxon>
        <taxon>Nostocales</taxon>
        <taxon>Hapalosiphonaceae</taxon>
        <taxon>Fischerella</taxon>
    </lineage>
</organism>
<protein>
    <recommendedName>
        <fullName evidence="2">Aldehyde dehydrogenase domain-containing protein</fullName>
    </recommendedName>
</protein>
<evidence type="ECO:0000313" key="3">
    <source>
        <dbReference type="EMBL" id="PLZ95521.1"/>
    </source>
</evidence>
<dbReference type="PANTHER" id="PTHR43217">
    <property type="entry name" value="SUCCINATE SEMIALDEHYDE DEHYDROGENASE [NAD(P)+] SAD"/>
    <property type="match status" value="1"/>
</dbReference>
<dbReference type="Pfam" id="PF00171">
    <property type="entry name" value="Aldedh"/>
    <property type="match status" value="1"/>
</dbReference>
<dbReference type="Gene3D" id="3.40.605.10">
    <property type="entry name" value="Aldehyde Dehydrogenase, Chain A, domain 1"/>
    <property type="match status" value="1"/>
</dbReference>
<dbReference type="SUPFAM" id="SSF53720">
    <property type="entry name" value="ALDH-like"/>
    <property type="match status" value="1"/>
</dbReference>